<dbReference type="RefSeq" id="WP_255854498.1">
    <property type="nucleotide sequence ID" value="NZ_CP073347.1"/>
</dbReference>
<gene>
    <name evidence="1" type="ORF">KDW95_01680</name>
</gene>
<evidence type="ECO:0000313" key="1">
    <source>
        <dbReference type="EMBL" id="UTW12421.1"/>
    </source>
</evidence>
<reference evidence="1" key="1">
    <citation type="submission" date="2021-04" db="EMBL/GenBank/DDBJ databases">
        <title>Oceanospirillales bacteria with DddD are important DMSP degraders in coastal seawater.</title>
        <authorList>
            <person name="Liu J."/>
        </authorList>
    </citation>
    <scope>NUCLEOTIDE SEQUENCE</scope>
    <source>
        <strain evidence="1">D13-1</strain>
    </source>
</reference>
<proteinExistence type="predicted"/>
<keyword evidence="2" id="KW-1185">Reference proteome</keyword>
<evidence type="ECO:0000313" key="2">
    <source>
        <dbReference type="Proteomes" id="UP001058461"/>
    </source>
</evidence>
<sequence length="142" mass="16132">MGNFMRFWALVLLLGLLPVQSLWSQVVIAHPGVQADSLSSTHLFSLFSLRTRHWPQGQPVTLIVFDDQHPAHSRFVKQTLGVFPYQLRGIWDRYIFSGAVQAPRAVESAQDMLYWVRHTEGAIGYLESAVDEVQGVRVIEIE</sequence>
<dbReference type="Proteomes" id="UP001058461">
    <property type="component" value="Chromosome"/>
</dbReference>
<dbReference type="EMBL" id="CP073347">
    <property type="protein sequence ID" value="UTW12421.1"/>
    <property type="molecule type" value="Genomic_DNA"/>
</dbReference>
<evidence type="ECO:0008006" key="3">
    <source>
        <dbReference type="Google" id="ProtNLM"/>
    </source>
</evidence>
<dbReference type="SUPFAM" id="SSF53850">
    <property type="entry name" value="Periplasmic binding protein-like II"/>
    <property type="match status" value="1"/>
</dbReference>
<accession>A0ABY5HJ61</accession>
<dbReference type="Gene3D" id="3.40.190.10">
    <property type="entry name" value="Periplasmic binding protein-like II"/>
    <property type="match status" value="1"/>
</dbReference>
<name>A0ABY5HJ61_9GAMM</name>
<protein>
    <recommendedName>
        <fullName evidence="3">PBP domain-containing protein</fullName>
    </recommendedName>
</protein>
<organism evidence="1 2">
    <name type="scientific">Marinobacterium rhizophilum</name>
    <dbReference type="NCBI Taxonomy" id="420402"/>
    <lineage>
        <taxon>Bacteria</taxon>
        <taxon>Pseudomonadati</taxon>
        <taxon>Pseudomonadota</taxon>
        <taxon>Gammaproteobacteria</taxon>
        <taxon>Oceanospirillales</taxon>
        <taxon>Oceanospirillaceae</taxon>
        <taxon>Marinobacterium</taxon>
    </lineage>
</organism>